<organism evidence="2 3">
    <name type="scientific">Streptomyces rimosus subsp. rimosus</name>
    <dbReference type="NCBI Taxonomy" id="132474"/>
    <lineage>
        <taxon>Bacteria</taxon>
        <taxon>Bacillati</taxon>
        <taxon>Actinomycetota</taxon>
        <taxon>Actinomycetes</taxon>
        <taxon>Kitasatosporales</taxon>
        <taxon>Streptomycetaceae</taxon>
        <taxon>Streptomyces</taxon>
    </lineage>
</organism>
<feature type="transmembrane region" description="Helical" evidence="1">
    <location>
        <begin position="400"/>
        <end position="422"/>
    </location>
</feature>
<keyword evidence="3" id="KW-1185">Reference proteome</keyword>
<keyword evidence="1" id="KW-0472">Membrane</keyword>
<evidence type="ECO:0008006" key="4">
    <source>
        <dbReference type="Google" id="ProtNLM"/>
    </source>
</evidence>
<dbReference type="RefSeq" id="WP_003980795.1">
    <property type="nucleotide sequence ID" value="NZ_JNYK01000025.1"/>
</dbReference>
<protein>
    <recommendedName>
        <fullName evidence="4">Peptide zinc metalloprotease protein</fullName>
    </recommendedName>
</protein>
<reference evidence="2 3" key="1">
    <citation type="submission" date="2022-03" db="EMBL/GenBank/DDBJ databases">
        <title>Complete genome of Streptomyces rimosus ssp. rimosus R7 (=ATCC 10970).</title>
        <authorList>
            <person name="Beganovic S."/>
            <person name="Ruckert C."/>
            <person name="Busche T."/>
            <person name="Kalinowski J."/>
            <person name="Wittmann C."/>
        </authorList>
    </citation>
    <scope>NUCLEOTIDE SEQUENCE [LARGE SCALE GENOMIC DNA]</scope>
    <source>
        <strain evidence="2 3">R7</strain>
    </source>
</reference>
<sequence>MSSKTAPSVEIAPELLVRPRLAADVSVHEPAEEGAPWVIQSGQHKYFRVQPDLARLALAVDGTRDHAGLADTLGPPWTVEAVGTAVDKLAAGRLLDDGERVRQRGRWVKFVPPLTVQFTVLSPERLLHRFSPLVRLLTSRAGVAAAVALALCGVLALASQAPQVRMALGQPLPLSTYLAVIGGVLATTAVHEFGHGAVLSHHGGRPGRMGVMLFYMSPAFFCDVSDGWRLPRRQQRVAVALAGIATQVVIAGAAAMASLFAEANVRDGLIVFSVVTYISGLLNLTPFVKLDGYIALMSHLDIPHLRDRALDDARRFTARILFGGSHERRLPQWWAIPFGLACMAFPVYMVATAMRLWADSLQRLGAFGASLVLCGICYLACHLVRGLVRVVREARTGQAPALRIGAVLTLAVAVAGAALTVVKVPYSVTGGYLVRDGGQVELILAPSADQSVIRENTTVRLYRAGVAARTETGQAVVAGDDGTDTTAPLSVFLPVRTDALPAPAVSYPLTTSKTPKTRVGVAQVDAGTKSLGAWLYARYVAPAWRW</sequence>
<keyword evidence="1" id="KW-1133">Transmembrane helix</keyword>
<accession>A0ABY3YUB8</accession>
<feature type="transmembrane region" description="Helical" evidence="1">
    <location>
        <begin position="133"/>
        <end position="157"/>
    </location>
</feature>
<dbReference type="InterPro" id="IPR001193">
    <property type="entry name" value="MBTPS2"/>
</dbReference>
<dbReference type="NCBIfam" id="NF041824">
    <property type="entry name" value="daptide_HExxH"/>
    <property type="match status" value="1"/>
</dbReference>
<dbReference type="InterPro" id="IPR049694">
    <property type="entry name" value="Daptide_HExxH"/>
</dbReference>
<proteinExistence type="predicted"/>
<dbReference type="PANTHER" id="PTHR13325:SF3">
    <property type="entry name" value="MEMBRANE-BOUND TRANSCRIPTION FACTOR SITE-2 PROTEASE"/>
    <property type="match status" value="1"/>
</dbReference>
<evidence type="ECO:0000313" key="3">
    <source>
        <dbReference type="Proteomes" id="UP000829494"/>
    </source>
</evidence>
<feature type="transmembrane region" description="Helical" evidence="1">
    <location>
        <begin position="333"/>
        <end position="358"/>
    </location>
</feature>
<dbReference type="EMBL" id="CP094298">
    <property type="protein sequence ID" value="UNZ01249.1"/>
    <property type="molecule type" value="Genomic_DNA"/>
</dbReference>
<evidence type="ECO:0000313" key="2">
    <source>
        <dbReference type="EMBL" id="UNZ01249.1"/>
    </source>
</evidence>
<keyword evidence="1" id="KW-0812">Transmembrane</keyword>
<feature type="transmembrane region" description="Helical" evidence="1">
    <location>
        <begin position="269"/>
        <end position="288"/>
    </location>
</feature>
<dbReference type="PANTHER" id="PTHR13325">
    <property type="entry name" value="PROTEASE M50 MEMBRANE-BOUND TRANSCRIPTION FACTOR SITE 2 PROTEASE"/>
    <property type="match status" value="1"/>
</dbReference>
<gene>
    <name evidence="2" type="ORF">SRIMR7_03775</name>
</gene>
<dbReference type="Proteomes" id="UP000829494">
    <property type="component" value="Chromosome"/>
</dbReference>
<name>A0ABY3YUB8_STRRM</name>
<feature type="transmembrane region" description="Helical" evidence="1">
    <location>
        <begin position="177"/>
        <end position="199"/>
    </location>
</feature>
<evidence type="ECO:0000256" key="1">
    <source>
        <dbReference type="SAM" id="Phobius"/>
    </source>
</evidence>
<feature type="transmembrane region" description="Helical" evidence="1">
    <location>
        <begin position="364"/>
        <end position="388"/>
    </location>
</feature>
<feature type="transmembrane region" description="Helical" evidence="1">
    <location>
        <begin position="237"/>
        <end position="257"/>
    </location>
</feature>